<gene>
    <name evidence="7" type="ORF">KAR29_12615</name>
</gene>
<accession>A0A9Q7ABU4</accession>
<evidence type="ECO:0000256" key="3">
    <source>
        <dbReference type="ARBA" id="ARBA00022490"/>
    </source>
</evidence>
<keyword evidence="4" id="KW-0051">Antiviral defense</keyword>
<dbReference type="EMBL" id="CP072943">
    <property type="protein sequence ID" value="QTX32133.1"/>
    <property type="molecule type" value="Genomic_DNA"/>
</dbReference>
<comment type="similarity">
    <text evidence="2">Belongs to the CRISPR system Cmr5 family.</text>
</comment>
<dbReference type="KEGG" id="aram:KAR29_12615"/>
<proteinExistence type="inferred from homology"/>
<sequence>MTERTLKTREQVFAQKAFAAVKRHRTEKKPDESEKEKENREKEEKKYCSLALSFPALIHGCGLAQALSFAMAKKRGDLADDLAATLGKPSGEALAEESRKAPLKDYLLLSREALEGAGWIKRYAATLLKAPEGGDEP</sequence>
<reference evidence="8" key="1">
    <citation type="submission" date="2021-04" db="EMBL/GenBank/DDBJ databases">
        <title>A novel Synergistetes isolate from a pyrite-forming mixed culture.</title>
        <authorList>
            <person name="Bunk B."/>
            <person name="Sproer C."/>
            <person name="Spring S."/>
            <person name="Pester M."/>
        </authorList>
    </citation>
    <scope>NUCLEOTIDE SEQUENCE [LARGE SCALE GENOMIC DNA]</scope>
    <source>
        <strain evidence="8">J.5.4.2-T.3.5.2</strain>
    </source>
</reference>
<name>A0A9Q7ABU4_9BACT</name>
<dbReference type="GO" id="GO:0051607">
    <property type="term" value="P:defense response to virus"/>
    <property type="evidence" value="ECO:0007669"/>
    <property type="project" value="UniProtKB-KW"/>
</dbReference>
<dbReference type="GO" id="GO:0005737">
    <property type="term" value="C:cytoplasm"/>
    <property type="evidence" value="ECO:0007669"/>
    <property type="project" value="UniProtKB-SubCell"/>
</dbReference>
<keyword evidence="3" id="KW-0963">Cytoplasm</keyword>
<evidence type="ECO:0000256" key="1">
    <source>
        <dbReference type="ARBA" id="ARBA00004496"/>
    </source>
</evidence>
<evidence type="ECO:0000256" key="4">
    <source>
        <dbReference type="ARBA" id="ARBA00023118"/>
    </source>
</evidence>
<dbReference type="RefSeq" id="WP_274373347.1">
    <property type="nucleotide sequence ID" value="NZ_CP072943.1"/>
</dbReference>
<evidence type="ECO:0000313" key="8">
    <source>
        <dbReference type="Proteomes" id="UP000671879"/>
    </source>
</evidence>
<evidence type="ECO:0000256" key="5">
    <source>
        <dbReference type="ARBA" id="ARBA00030001"/>
    </source>
</evidence>
<protein>
    <recommendedName>
        <fullName evidence="5">CRISPR type III-B/RAMP module-associated protein Cmr5</fullName>
    </recommendedName>
</protein>
<dbReference type="Pfam" id="PF09701">
    <property type="entry name" value="Cas_Cmr5"/>
    <property type="match status" value="1"/>
</dbReference>
<feature type="region of interest" description="Disordered" evidence="6">
    <location>
        <begin position="20"/>
        <end position="42"/>
    </location>
</feature>
<dbReference type="InterPro" id="IPR023101">
    <property type="entry name" value="AF1862-like_dom_sf"/>
</dbReference>
<dbReference type="Proteomes" id="UP000671879">
    <property type="component" value="Chromosome"/>
</dbReference>
<dbReference type="InterPro" id="IPR010160">
    <property type="entry name" value="CRISPR-assoc_prot_Cmr5"/>
</dbReference>
<organism evidence="7 8">
    <name type="scientific">Aminithiophilus ramosus</name>
    <dbReference type="NCBI Taxonomy" id="3029084"/>
    <lineage>
        <taxon>Bacteria</taxon>
        <taxon>Thermotogati</taxon>
        <taxon>Synergistota</taxon>
        <taxon>Synergistia</taxon>
        <taxon>Synergistales</taxon>
        <taxon>Aminithiophilaceae</taxon>
        <taxon>Aminithiophilus</taxon>
    </lineage>
</organism>
<comment type="subcellular location">
    <subcellularLocation>
        <location evidence="1">Cytoplasm</location>
    </subcellularLocation>
</comment>
<evidence type="ECO:0000313" key="7">
    <source>
        <dbReference type="EMBL" id="QTX32133.1"/>
    </source>
</evidence>
<dbReference type="Gene3D" id="1.10.520.30">
    <property type="entry name" value="AF1862-like domain"/>
    <property type="match status" value="1"/>
</dbReference>
<dbReference type="SUPFAM" id="SSF158568">
    <property type="entry name" value="AF1862-like"/>
    <property type="match status" value="1"/>
</dbReference>
<feature type="compositionally biased region" description="Basic and acidic residues" evidence="6">
    <location>
        <begin position="28"/>
        <end position="42"/>
    </location>
</feature>
<evidence type="ECO:0000256" key="2">
    <source>
        <dbReference type="ARBA" id="ARBA00006161"/>
    </source>
</evidence>
<evidence type="ECO:0000256" key="6">
    <source>
        <dbReference type="SAM" id="MobiDB-lite"/>
    </source>
</evidence>
<dbReference type="AlphaFoldDB" id="A0A9Q7ABU4"/>
<keyword evidence="8" id="KW-1185">Reference proteome</keyword>